<keyword evidence="2 4" id="KW-0378">Hydrolase</keyword>
<dbReference type="InterPro" id="IPR000772">
    <property type="entry name" value="Ricin_B_lectin"/>
</dbReference>
<dbReference type="GO" id="GO:0005975">
    <property type="term" value="P:carbohydrate metabolic process"/>
    <property type="evidence" value="ECO:0007669"/>
    <property type="project" value="InterPro"/>
</dbReference>
<dbReference type="PANTHER" id="PTHR22925">
    <property type="entry name" value="GLYCOSYL HYDROLASE 43 FAMILY MEMBER"/>
    <property type="match status" value="1"/>
</dbReference>
<dbReference type="AlphaFoldDB" id="A0A8J8BE69"/>
<dbReference type="Pfam" id="PF14200">
    <property type="entry name" value="RicinB_lectin_2"/>
    <property type="match status" value="2"/>
</dbReference>
<protein>
    <submittedName>
        <fullName evidence="7">RICIN domain-containing protein</fullName>
    </submittedName>
</protein>
<dbReference type="InterPro" id="IPR035992">
    <property type="entry name" value="Ricin_B-like_lectins"/>
</dbReference>
<dbReference type="EMBL" id="JAGSXH010000245">
    <property type="protein sequence ID" value="MBS2966982.1"/>
    <property type="molecule type" value="Genomic_DNA"/>
</dbReference>
<dbReference type="CDD" id="cd18821">
    <property type="entry name" value="GH43_Pc3Gal43A-like"/>
    <property type="match status" value="1"/>
</dbReference>
<evidence type="ECO:0000256" key="3">
    <source>
        <dbReference type="ARBA" id="ARBA00023295"/>
    </source>
</evidence>
<gene>
    <name evidence="7" type="ORF">KGA66_28370</name>
</gene>
<evidence type="ECO:0000256" key="1">
    <source>
        <dbReference type="ARBA" id="ARBA00009865"/>
    </source>
</evidence>
<dbReference type="PANTHER" id="PTHR22925:SF3">
    <property type="entry name" value="GLYCOSYL HYDROLASE FAMILY PROTEIN 43"/>
    <property type="match status" value="1"/>
</dbReference>
<keyword evidence="3 4" id="KW-0326">Glycosidase</keyword>
<dbReference type="SMART" id="SM00458">
    <property type="entry name" value="RICIN"/>
    <property type="match status" value="1"/>
</dbReference>
<name>A0A8J8BE69_9ACTN</name>
<feature type="chain" id="PRO_5035172103" evidence="5">
    <location>
        <begin position="28"/>
        <end position="476"/>
    </location>
</feature>
<dbReference type="InterPro" id="IPR023296">
    <property type="entry name" value="Glyco_hydro_beta-prop_sf"/>
</dbReference>
<reference evidence="7" key="1">
    <citation type="submission" date="2021-04" db="EMBL/GenBank/DDBJ databases">
        <title>Genome based classification of Actinospica acidithermotolerans sp. nov., an actinobacterium isolated from an Indonesian hot spring.</title>
        <authorList>
            <person name="Kusuma A.B."/>
            <person name="Putra K.E."/>
            <person name="Nafisah S."/>
            <person name="Loh J."/>
            <person name="Nouioui I."/>
            <person name="Goodfellow M."/>
        </authorList>
    </citation>
    <scope>NUCLEOTIDE SEQUENCE</scope>
    <source>
        <strain evidence="7">DSM 45618</strain>
    </source>
</reference>
<feature type="domain" description="Ricin B lectin" evidence="6">
    <location>
        <begin position="342"/>
        <end position="476"/>
    </location>
</feature>
<evidence type="ECO:0000256" key="5">
    <source>
        <dbReference type="SAM" id="SignalP"/>
    </source>
</evidence>
<dbReference type="GO" id="GO:0004553">
    <property type="term" value="F:hydrolase activity, hydrolyzing O-glycosyl compounds"/>
    <property type="evidence" value="ECO:0007669"/>
    <property type="project" value="InterPro"/>
</dbReference>
<evidence type="ECO:0000256" key="4">
    <source>
        <dbReference type="RuleBase" id="RU361187"/>
    </source>
</evidence>
<organism evidence="7 8">
    <name type="scientific">Actinocrinis puniceicyclus</name>
    <dbReference type="NCBI Taxonomy" id="977794"/>
    <lineage>
        <taxon>Bacteria</taxon>
        <taxon>Bacillati</taxon>
        <taxon>Actinomycetota</taxon>
        <taxon>Actinomycetes</taxon>
        <taxon>Catenulisporales</taxon>
        <taxon>Actinospicaceae</taxon>
        <taxon>Actinocrinis</taxon>
    </lineage>
</organism>
<feature type="signal peptide" evidence="5">
    <location>
        <begin position="1"/>
        <end position="27"/>
    </location>
</feature>
<dbReference type="SUPFAM" id="SSF75005">
    <property type="entry name" value="Arabinanase/levansucrase/invertase"/>
    <property type="match status" value="1"/>
</dbReference>
<dbReference type="PROSITE" id="PS50231">
    <property type="entry name" value="RICIN_B_LECTIN"/>
    <property type="match status" value="1"/>
</dbReference>
<dbReference type="CDD" id="cd00161">
    <property type="entry name" value="beta-trefoil_Ricin-like"/>
    <property type="match status" value="1"/>
</dbReference>
<sequence length="476" mass="50047">MRRRAAVLIAAVVGLATALIPAVPAAAATVTFTPGAAWTDQNGKPLQMHGLGIVKVGATWYAFGEDKTGESASNTSFQDIPCYSSTDLHSWTYQSVALARQGSGDLGPNRIVERPKVIYNASTGMYVMYLHVDNSSYTDRRVGVAVSSTPCGPYTYRGGFSPLGNQSRDIGLFQDTDGSAYLMSEDPNAGLRIYRLSADYLSVSSSVAQFQDLEAPAIVKAGGRYYLLASHLTGWGTNDNVYASTTSLSGPWTGFGDFAQPGTNTYNSQTANIITVQGSSATTYIYAGDRWTTSNLGTSPLIWLPLTISGTTASVSWYNSWSLDVTAGTWSANSSGPVDGSTHYLTSAGSGLVMDVSGASTADGAKVVQWSNHSGTNQQWTVHSVSGNIFTLVNVNSGKCLEAPNQSTTQGVQLDQGTCNGSTSQQWSVNPGNNGYALVNVLSGLYADVFGASTSAGAAIDQWPGNGGANQTWNFS</sequence>
<dbReference type="Gene3D" id="2.115.10.20">
    <property type="entry name" value="Glycosyl hydrolase domain, family 43"/>
    <property type="match status" value="1"/>
</dbReference>
<dbReference type="Proteomes" id="UP000677913">
    <property type="component" value="Unassembled WGS sequence"/>
</dbReference>
<dbReference type="SUPFAM" id="SSF50370">
    <property type="entry name" value="Ricin B-like lectins"/>
    <property type="match status" value="1"/>
</dbReference>
<keyword evidence="5" id="KW-0732">Signal</keyword>
<keyword evidence="8" id="KW-1185">Reference proteome</keyword>
<evidence type="ECO:0000313" key="8">
    <source>
        <dbReference type="Proteomes" id="UP000677913"/>
    </source>
</evidence>
<accession>A0A8J8BE69</accession>
<evidence type="ECO:0000256" key="2">
    <source>
        <dbReference type="ARBA" id="ARBA00022801"/>
    </source>
</evidence>
<evidence type="ECO:0000259" key="6">
    <source>
        <dbReference type="SMART" id="SM00458"/>
    </source>
</evidence>
<dbReference type="Pfam" id="PF04616">
    <property type="entry name" value="Glyco_hydro_43"/>
    <property type="match status" value="1"/>
</dbReference>
<comment type="similarity">
    <text evidence="1 4">Belongs to the glycosyl hydrolase 43 family.</text>
</comment>
<dbReference type="InterPro" id="IPR006710">
    <property type="entry name" value="Glyco_hydro_43"/>
</dbReference>
<proteinExistence type="inferred from homology"/>
<comment type="caution">
    <text evidence="7">The sequence shown here is derived from an EMBL/GenBank/DDBJ whole genome shotgun (WGS) entry which is preliminary data.</text>
</comment>
<evidence type="ECO:0000313" key="7">
    <source>
        <dbReference type="EMBL" id="MBS2966982.1"/>
    </source>
</evidence>
<dbReference type="Gene3D" id="2.80.10.50">
    <property type="match status" value="3"/>
</dbReference>